<accession>A0ACB9CB98</accession>
<dbReference type="EMBL" id="CM042038">
    <property type="protein sequence ID" value="KAI3731478.1"/>
    <property type="molecule type" value="Genomic_DNA"/>
</dbReference>
<keyword evidence="2" id="KW-1185">Reference proteome</keyword>
<evidence type="ECO:0000313" key="2">
    <source>
        <dbReference type="Proteomes" id="UP001056120"/>
    </source>
</evidence>
<gene>
    <name evidence="1" type="ORF">L1987_62666</name>
</gene>
<evidence type="ECO:0000313" key="1">
    <source>
        <dbReference type="EMBL" id="KAI3731478.1"/>
    </source>
</evidence>
<dbReference type="Proteomes" id="UP001056120">
    <property type="component" value="Linkage Group LG21"/>
</dbReference>
<protein>
    <submittedName>
        <fullName evidence="1">Uncharacterized protein</fullName>
    </submittedName>
</protein>
<name>A0ACB9CB98_9ASTR</name>
<reference evidence="1 2" key="2">
    <citation type="journal article" date="2022" name="Mol. Ecol. Resour.">
        <title>The genomes of chicory, endive, great burdock and yacon provide insights into Asteraceae paleo-polyploidization history and plant inulin production.</title>
        <authorList>
            <person name="Fan W."/>
            <person name="Wang S."/>
            <person name="Wang H."/>
            <person name="Wang A."/>
            <person name="Jiang F."/>
            <person name="Liu H."/>
            <person name="Zhao H."/>
            <person name="Xu D."/>
            <person name="Zhang Y."/>
        </authorList>
    </citation>
    <scope>NUCLEOTIDE SEQUENCE [LARGE SCALE GENOMIC DNA]</scope>
    <source>
        <strain evidence="2">cv. Yunnan</strain>
        <tissue evidence="1">Leaves</tissue>
    </source>
</reference>
<reference evidence="2" key="1">
    <citation type="journal article" date="2022" name="Mol. Ecol. Resour.">
        <title>The genomes of chicory, endive, great burdock and yacon provide insights into Asteraceae palaeo-polyploidization history and plant inulin production.</title>
        <authorList>
            <person name="Fan W."/>
            <person name="Wang S."/>
            <person name="Wang H."/>
            <person name="Wang A."/>
            <person name="Jiang F."/>
            <person name="Liu H."/>
            <person name="Zhao H."/>
            <person name="Xu D."/>
            <person name="Zhang Y."/>
        </authorList>
    </citation>
    <scope>NUCLEOTIDE SEQUENCE [LARGE SCALE GENOMIC DNA]</scope>
    <source>
        <strain evidence="2">cv. Yunnan</strain>
    </source>
</reference>
<proteinExistence type="predicted"/>
<comment type="caution">
    <text evidence="1">The sequence shown here is derived from an EMBL/GenBank/DDBJ whole genome shotgun (WGS) entry which is preliminary data.</text>
</comment>
<organism evidence="1 2">
    <name type="scientific">Smallanthus sonchifolius</name>
    <dbReference type="NCBI Taxonomy" id="185202"/>
    <lineage>
        <taxon>Eukaryota</taxon>
        <taxon>Viridiplantae</taxon>
        <taxon>Streptophyta</taxon>
        <taxon>Embryophyta</taxon>
        <taxon>Tracheophyta</taxon>
        <taxon>Spermatophyta</taxon>
        <taxon>Magnoliopsida</taxon>
        <taxon>eudicotyledons</taxon>
        <taxon>Gunneridae</taxon>
        <taxon>Pentapetalae</taxon>
        <taxon>asterids</taxon>
        <taxon>campanulids</taxon>
        <taxon>Asterales</taxon>
        <taxon>Asteraceae</taxon>
        <taxon>Asteroideae</taxon>
        <taxon>Heliantheae alliance</taxon>
        <taxon>Millerieae</taxon>
        <taxon>Smallanthus</taxon>
    </lineage>
</organism>
<sequence>MTFSCADLAFDVGPHSGFKRGCSRLHLEVWLSPEKRPSLSSTFCTTPVLVVFSDYFDTATQNCKFWLQNFTWFSISALYTCMLLLHLVFSDYFERPYKLQILVIELHMV</sequence>